<dbReference type="EMBL" id="VSKL01000001">
    <property type="protein sequence ID" value="TYB75234.1"/>
    <property type="molecule type" value="Genomic_DNA"/>
</dbReference>
<dbReference type="Pfam" id="PF13648">
    <property type="entry name" value="Lipocalin_4"/>
    <property type="match status" value="1"/>
</dbReference>
<dbReference type="RefSeq" id="WP_066247261.1">
    <property type="nucleotide sequence ID" value="NZ_VSKL01000001.1"/>
</dbReference>
<name>A0A5D0R3U3_9FLAO</name>
<gene>
    <name evidence="2" type="ORF">ES675_03655</name>
</gene>
<accession>A0A5D0R3U3</accession>
<evidence type="ECO:0000313" key="3">
    <source>
        <dbReference type="Proteomes" id="UP000324358"/>
    </source>
</evidence>
<dbReference type="OrthoDB" id="1262396at2"/>
<reference evidence="2 3" key="1">
    <citation type="submission" date="2019-08" db="EMBL/GenBank/DDBJ databases">
        <title>Genomes of Antarctic Bizionia species.</title>
        <authorList>
            <person name="Bowman J.P."/>
        </authorList>
    </citation>
    <scope>NUCLEOTIDE SEQUENCE [LARGE SCALE GENOMIC DNA]</scope>
    <source>
        <strain evidence="2 3">APA-1</strain>
    </source>
</reference>
<feature type="domain" description="Lipocalin-like" evidence="1">
    <location>
        <begin position="42"/>
        <end position="134"/>
    </location>
</feature>
<comment type="caution">
    <text evidence="2">The sequence shown here is derived from an EMBL/GenBank/DDBJ whole genome shotgun (WGS) entry which is preliminary data.</text>
</comment>
<organism evidence="2 3">
    <name type="scientific">Bizionia algoritergicola</name>
    <dbReference type="NCBI Taxonomy" id="291187"/>
    <lineage>
        <taxon>Bacteria</taxon>
        <taxon>Pseudomonadati</taxon>
        <taxon>Bacteroidota</taxon>
        <taxon>Flavobacteriia</taxon>
        <taxon>Flavobacteriales</taxon>
        <taxon>Flavobacteriaceae</taxon>
        <taxon>Bizionia</taxon>
    </lineage>
</organism>
<keyword evidence="3" id="KW-1185">Reference proteome</keyword>
<dbReference type="InterPro" id="IPR024311">
    <property type="entry name" value="Lipocalin-like"/>
</dbReference>
<evidence type="ECO:0000313" key="2">
    <source>
        <dbReference type="EMBL" id="TYB75234.1"/>
    </source>
</evidence>
<dbReference type="Proteomes" id="UP000324358">
    <property type="component" value="Unassembled WGS sequence"/>
</dbReference>
<dbReference type="AlphaFoldDB" id="A0A5D0R3U3"/>
<evidence type="ECO:0000259" key="1">
    <source>
        <dbReference type="Pfam" id="PF13648"/>
    </source>
</evidence>
<protein>
    <submittedName>
        <fullName evidence="2">Lipocalin family protein</fullName>
    </submittedName>
</protein>
<proteinExistence type="predicted"/>
<sequence>MKHLKIIILTISFLTVFNCSKDDDNDAVAIPPELTIHEKISHRWNIVTVEDPETGVQIPLTTCIKRTYYQFSLNGEAQVEFFNEGDDDNCISDGVLNGTYELLQVDGKNGVKIITDSGTETSTIISLTSTELILEQIGFGIRHLIFTRS</sequence>